<evidence type="ECO:0000313" key="1">
    <source>
        <dbReference type="EMBL" id="AKG36071.1"/>
    </source>
</evidence>
<organism evidence="1 2">
    <name type="scientific">Paenibacillus durus ATCC 35681</name>
    <dbReference type="NCBI Taxonomy" id="1333534"/>
    <lineage>
        <taxon>Bacteria</taxon>
        <taxon>Bacillati</taxon>
        <taxon>Bacillota</taxon>
        <taxon>Bacilli</taxon>
        <taxon>Bacillales</taxon>
        <taxon>Paenibacillaceae</taxon>
        <taxon>Paenibacillus</taxon>
    </lineage>
</organism>
<dbReference type="OrthoDB" id="2650777at2"/>
<dbReference type="RefSeq" id="WP_025694584.1">
    <property type="nucleotide sequence ID" value="NZ_ASQQ01000145.1"/>
</dbReference>
<dbReference type="EMBL" id="CP011114">
    <property type="protein sequence ID" value="AKG36071.1"/>
    <property type="molecule type" value="Genomic_DNA"/>
</dbReference>
<dbReference type="AlphaFoldDB" id="A0A0F7CJD9"/>
<proteinExistence type="predicted"/>
<dbReference type="HOGENOM" id="CLU_2789990_0_0_9"/>
<gene>
    <name evidence="1" type="ORF">VK70_17155</name>
</gene>
<protein>
    <submittedName>
        <fullName evidence="1">Uncharacterized protein</fullName>
    </submittedName>
</protein>
<accession>A0A0F7CJD9</accession>
<reference evidence="1 2" key="1">
    <citation type="submission" date="2015-03" db="EMBL/GenBank/DDBJ databases">
        <authorList>
            <person name="Abdul Halim M."/>
        </authorList>
    </citation>
    <scope>NUCLEOTIDE SEQUENCE [LARGE SCALE GENOMIC DNA]</scope>
    <source>
        <strain evidence="1 2">ATCC 35681</strain>
    </source>
</reference>
<name>A0A0F7CJD9_PAEDU</name>
<sequence>MDKVTAGAFEKLQKREHLLRVARERMALGRSSREEFKERQAEILRQYALTEAEETAYNLYSQINRQRRS</sequence>
<dbReference type="PATRIC" id="fig|1333534.5.peg.3782"/>
<evidence type="ECO:0000313" key="2">
    <source>
        <dbReference type="Proteomes" id="UP000034189"/>
    </source>
</evidence>
<reference evidence="1 2" key="2">
    <citation type="journal article" date="2016" name="Genome Announc.">
        <title>Genome Sequence of a Gram-Positive Diazotroph, Paenibacillus durus Type Strain ATCC 35681.</title>
        <authorList>
            <person name="Halim M.A."/>
            <person name="Rahman A.Y."/>
            <person name="Sim K.S."/>
            <person name="Yam H.C."/>
            <person name="Rahim A.A."/>
            <person name="Ghazali A.H."/>
            <person name="Najimudin N."/>
        </authorList>
    </citation>
    <scope>NUCLEOTIDE SEQUENCE [LARGE SCALE GENOMIC DNA]</scope>
    <source>
        <strain evidence="1 2">ATCC 35681</strain>
    </source>
</reference>
<dbReference type="Proteomes" id="UP000034189">
    <property type="component" value="Chromosome"/>
</dbReference>